<keyword evidence="1" id="KW-0808">Transferase</keyword>
<organism evidence="1 2">
    <name type="scientific">Nitrosarchaeum koreense MY1</name>
    <dbReference type="NCBI Taxonomy" id="1001994"/>
    <lineage>
        <taxon>Archaea</taxon>
        <taxon>Nitrososphaerota</taxon>
        <taxon>Nitrososphaeria</taxon>
        <taxon>Nitrosopumilales</taxon>
        <taxon>Nitrosopumilaceae</taxon>
        <taxon>Nitrosarchaeum</taxon>
    </lineage>
</organism>
<dbReference type="GO" id="GO:0005829">
    <property type="term" value="C:cytosol"/>
    <property type="evidence" value="ECO:0007669"/>
    <property type="project" value="TreeGrafter"/>
</dbReference>
<proteinExistence type="predicted"/>
<dbReference type="AlphaFoldDB" id="F9CYB1"/>
<dbReference type="OrthoDB" id="10155at2157"/>
<evidence type="ECO:0000313" key="1">
    <source>
        <dbReference type="EMBL" id="EGP92889.1"/>
    </source>
</evidence>
<dbReference type="InterPro" id="IPR003329">
    <property type="entry name" value="Cytidylyl_trans"/>
</dbReference>
<dbReference type="STRING" id="1001994.MY1_0102"/>
<reference evidence="1 2" key="1">
    <citation type="journal article" date="2011" name="J. Bacteriol.">
        <title>Genome Sequence of an Ammonia-Oxidizing Soil Archaeon, "Candidatus Nitrosoarchaeum koreensis" MY1.</title>
        <authorList>
            <person name="Kim B.K."/>
            <person name="Jung M.Y."/>
            <person name="Yu D.S."/>
            <person name="Park S.J."/>
            <person name="Oh T.K."/>
            <person name="Rhee S.K."/>
            <person name="Kim J.F."/>
        </authorList>
    </citation>
    <scope>NUCLEOTIDE SEQUENCE [LARGE SCALE GENOMIC DNA]</scope>
    <source>
        <strain evidence="1 2">MY1</strain>
    </source>
</reference>
<dbReference type="EMBL" id="AFPU01000001">
    <property type="protein sequence ID" value="EGP92889.1"/>
    <property type="molecule type" value="Genomic_DNA"/>
</dbReference>
<dbReference type="PATRIC" id="fig|1001994.6.peg.104"/>
<name>F9CYB1_9ARCH</name>
<protein>
    <submittedName>
        <fullName evidence="1">Aminotransferase class-III</fullName>
    </submittedName>
</protein>
<gene>
    <name evidence="1" type="ORF">MY1_0102</name>
</gene>
<dbReference type="CDD" id="cd02518">
    <property type="entry name" value="GT2_SpsF"/>
    <property type="match status" value="1"/>
</dbReference>
<dbReference type="InterPro" id="IPR029044">
    <property type="entry name" value="Nucleotide-diphossugar_trans"/>
</dbReference>
<sequence length="259" mass="30316">MIGCIIQARTGSSRLPGKAMKLLDKKNTILHYVVSQLQHSELLDDIVIATTDLEEDNIIAKFAQENEFKCFRGSEKDVLDRHYQCAKKFAFSTIVRIPSDKPLIDPQIVDDVIKVFLKSKYDYVSNFLPYTFPYGTEVEVFSFEALEKTWKMAKLPSEREHVTPYIYNHKDEFKIFNVTSSKDLSHLRWEVDREKDLELVKIIVERIKNRPILLKDIMNLYSEEPTLFNMNKNDNPNEGYLKSLKEDKEFVKKEKSKHG</sequence>
<dbReference type="PANTHER" id="PTHR42866:SF1">
    <property type="entry name" value="SPORE COAT POLYSACCHARIDE BIOSYNTHESIS PROTEIN SPSF"/>
    <property type="match status" value="1"/>
</dbReference>
<dbReference type="RefSeq" id="WP_007549482.1">
    <property type="nucleotide sequence ID" value="NZ_AFPU01000001.1"/>
</dbReference>
<accession>F9CYB1</accession>
<dbReference type="GO" id="GO:0008483">
    <property type="term" value="F:transaminase activity"/>
    <property type="evidence" value="ECO:0007669"/>
    <property type="project" value="UniProtKB-KW"/>
</dbReference>
<keyword evidence="2" id="KW-1185">Reference proteome</keyword>
<dbReference type="Gene3D" id="3.90.550.10">
    <property type="entry name" value="Spore Coat Polysaccharide Biosynthesis Protein SpsA, Chain A"/>
    <property type="match status" value="1"/>
</dbReference>
<evidence type="ECO:0000313" key="2">
    <source>
        <dbReference type="Proteomes" id="UP000004440"/>
    </source>
</evidence>
<keyword evidence="1" id="KW-0032">Aminotransferase</keyword>
<dbReference type="SUPFAM" id="SSF53448">
    <property type="entry name" value="Nucleotide-diphospho-sugar transferases"/>
    <property type="match status" value="1"/>
</dbReference>
<dbReference type="Proteomes" id="UP000004440">
    <property type="component" value="Unassembled WGS sequence"/>
</dbReference>
<dbReference type="PANTHER" id="PTHR42866">
    <property type="entry name" value="3-DEOXY-MANNO-OCTULOSONATE CYTIDYLYLTRANSFERASE"/>
    <property type="match status" value="1"/>
</dbReference>
<comment type="caution">
    <text evidence="1">The sequence shown here is derived from an EMBL/GenBank/DDBJ whole genome shotgun (WGS) entry which is preliminary data.</text>
</comment>
<dbReference type="Pfam" id="PF02348">
    <property type="entry name" value="CTP_transf_3"/>
    <property type="match status" value="1"/>
</dbReference>